<dbReference type="InterPro" id="IPR001841">
    <property type="entry name" value="Znf_RING"/>
</dbReference>
<evidence type="ECO:0000313" key="11">
    <source>
        <dbReference type="EMBL" id="KAG6685481.1"/>
    </source>
</evidence>
<evidence type="ECO:0000313" key="12">
    <source>
        <dbReference type="Proteomes" id="UP000811246"/>
    </source>
</evidence>
<feature type="region of interest" description="Disordered" evidence="9">
    <location>
        <begin position="462"/>
        <end position="496"/>
    </location>
</feature>
<dbReference type="GO" id="GO:0005634">
    <property type="term" value="C:nucleus"/>
    <property type="evidence" value="ECO:0007669"/>
    <property type="project" value="TreeGrafter"/>
</dbReference>
<proteinExistence type="predicted"/>
<keyword evidence="3" id="KW-0808">Transferase</keyword>
<dbReference type="GO" id="GO:0061630">
    <property type="term" value="F:ubiquitin protein ligase activity"/>
    <property type="evidence" value="ECO:0007669"/>
    <property type="project" value="UniProtKB-EC"/>
</dbReference>
<feature type="region of interest" description="Disordered" evidence="9">
    <location>
        <begin position="1"/>
        <end position="36"/>
    </location>
</feature>
<protein>
    <recommendedName>
        <fullName evidence="2">RING-type E3 ubiquitin transferase</fullName>
        <ecNumber evidence="2">2.3.2.27</ecNumber>
    </recommendedName>
</protein>
<evidence type="ECO:0000256" key="1">
    <source>
        <dbReference type="ARBA" id="ARBA00000900"/>
    </source>
</evidence>
<evidence type="ECO:0000259" key="10">
    <source>
        <dbReference type="PROSITE" id="PS50089"/>
    </source>
</evidence>
<evidence type="ECO:0000256" key="7">
    <source>
        <dbReference type="ARBA" id="ARBA00022833"/>
    </source>
</evidence>
<dbReference type="AlphaFoldDB" id="A0A922DJG4"/>
<accession>A0A922DJG4</accession>
<keyword evidence="5 8" id="KW-0863">Zinc-finger</keyword>
<dbReference type="Proteomes" id="UP000811246">
    <property type="component" value="Chromosome 12"/>
</dbReference>
<gene>
    <name evidence="11" type="ORF">I3842_12G114400</name>
</gene>
<reference evidence="11" key="1">
    <citation type="submission" date="2021-01" db="EMBL/GenBank/DDBJ databases">
        <authorList>
            <person name="Lovell J.T."/>
            <person name="Bentley N."/>
            <person name="Bhattarai G."/>
            <person name="Jenkins J.W."/>
            <person name="Sreedasyam A."/>
            <person name="Alarcon Y."/>
            <person name="Bock C."/>
            <person name="Boston L."/>
            <person name="Carlson J."/>
            <person name="Cervantes K."/>
            <person name="Clermont K."/>
            <person name="Krom N."/>
            <person name="Kubenka K."/>
            <person name="Mamidi S."/>
            <person name="Mattison C."/>
            <person name="Monteros M."/>
            <person name="Pisani C."/>
            <person name="Plott C."/>
            <person name="Rajasekar S."/>
            <person name="Rhein H.S."/>
            <person name="Rohla C."/>
            <person name="Song M."/>
            <person name="Hilaire R.S."/>
            <person name="Shu S."/>
            <person name="Wells L."/>
            <person name="Wang X."/>
            <person name="Webber J."/>
            <person name="Heerema R.J."/>
            <person name="Klein P."/>
            <person name="Conner P."/>
            <person name="Grauke L."/>
            <person name="Grimwood J."/>
            <person name="Schmutz J."/>
            <person name="Randall J.J."/>
        </authorList>
    </citation>
    <scope>NUCLEOTIDE SEQUENCE</scope>
    <source>
        <tissue evidence="11">Leaf</tissue>
    </source>
</reference>
<dbReference type="PANTHER" id="PTHR22937">
    <property type="entry name" value="E3 UBIQUITIN-PROTEIN LIGASE RNF165"/>
    <property type="match status" value="1"/>
</dbReference>
<keyword evidence="7" id="KW-0862">Zinc</keyword>
<keyword evidence="4" id="KW-0479">Metal-binding</keyword>
<dbReference type="SMART" id="SM00184">
    <property type="entry name" value="RING"/>
    <property type="match status" value="1"/>
</dbReference>
<dbReference type="InterPro" id="IPR045191">
    <property type="entry name" value="MBR1/2-like"/>
</dbReference>
<dbReference type="GO" id="GO:0008270">
    <property type="term" value="F:zinc ion binding"/>
    <property type="evidence" value="ECO:0007669"/>
    <property type="project" value="UniProtKB-KW"/>
</dbReference>
<evidence type="ECO:0000256" key="2">
    <source>
        <dbReference type="ARBA" id="ARBA00012483"/>
    </source>
</evidence>
<dbReference type="PROSITE" id="PS50089">
    <property type="entry name" value="ZF_RING_2"/>
    <property type="match status" value="1"/>
</dbReference>
<name>A0A922DJG4_CARIL</name>
<comment type="caution">
    <text evidence="11">The sequence shown here is derived from an EMBL/GenBank/DDBJ whole genome shotgun (WGS) entry which is preliminary data.</text>
</comment>
<dbReference type="EMBL" id="CM031836">
    <property type="protein sequence ID" value="KAG6685481.1"/>
    <property type="molecule type" value="Genomic_DNA"/>
</dbReference>
<feature type="domain" description="RING-type" evidence="10">
    <location>
        <begin position="581"/>
        <end position="622"/>
    </location>
</feature>
<dbReference type="Pfam" id="PF13639">
    <property type="entry name" value="zf-RING_2"/>
    <property type="match status" value="1"/>
</dbReference>
<evidence type="ECO:0000256" key="9">
    <source>
        <dbReference type="SAM" id="MobiDB-lite"/>
    </source>
</evidence>
<evidence type="ECO:0000256" key="8">
    <source>
        <dbReference type="PROSITE-ProRule" id="PRU00175"/>
    </source>
</evidence>
<dbReference type="PANTHER" id="PTHR22937:SF222">
    <property type="entry name" value="RING-TYPE E3 UBIQUITIN TRANSFERASE"/>
    <property type="match status" value="1"/>
</dbReference>
<keyword evidence="6" id="KW-0833">Ubl conjugation pathway</keyword>
<evidence type="ECO:0000256" key="5">
    <source>
        <dbReference type="ARBA" id="ARBA00022771"/>
    </source>
</evidence>
<dbReference type="EC" id="2.3.2.27" evidence="2"/>
<feature type="compositionally biased region" description="Polar residues" evidence="9">
    <location>
        <begin position="1"/>
        <end position="13"/>
    </location>
</feature>
<evidence type="ECO:0000256" key="3">
    <source>
        <dbReference type="ARBA" id="ARBA00022679"/>
    </source>
</evidence>
<evidence type="ECO:0000256" key="6">
    <source>
        <dbReference type="ARBA" id="ARBA00022786"/>
    </source>
</evidence>
<comment type="catalytic activity">
    <reaction evidence="1">
        <text>S-ubiquitinyl-[E2 ubiquitin-conjugating enzyme]-L-cysteine + [acceptor protein]-L-lysine = [E2 ubiquitin-conjugating enzyme]-L-cysteine + N(6)-ubiquitinyl-[acceptor protein]-L-lysine.</text>
        <dbReference type="EC" id="2.3.2.27"/>
    </reaction>
</comment>
<sequence length="633" mass="71950">MGRQTIPSTNQIMTGFDSDLHGHIGQNTGNENIAQPNIQPTVSASENTANVGVQYVAEQYWDDEIQNLRNPGTGSAPPTRFYHSDMISSLRAASHGYAASRELPFSSNYGFTGVSAYEHGWNSHYLDNIRSLREIIYSERISGTIQHSNSSSGSSSSAAPSNAWHPDAHGVAVMDSASFALPQYYRELGDPSIMEGLSSGYLRYRSGATGMNHLMVNEHNLLIPGNYMVLNFQPASTLTNQIPATSYVNGSNSIEGSMGTWSLPGVQRYYHTASSTGTLGLLNRWHPDHLSPQMQGLRDQNTNSHLYGFHHLHPSINNWRHDYHDYHYYYPLIPQMFVLEVRDQYIYPHLYSSHLYGFGHLHPSINNWDHDHYLHYNPLIPQRRGVRGQNIYYLHSFRHLHPSTNNWSHDHHHMIPQMRGVGGQNIYPHQQIAAASNRVLAMNSSGRTLRPARNNLEMAVRHRRSVPPTRPRTYRPHRREIPPETTLRHSSQPPTRVLPADETVILDLLMLPQLYQAMNLTDSSDEVWLNVVQMQLVRSNEEDELSEETITRQLRTRTNVSSAPIINPGETASADQESESCIICQREYKDQEQIGTLDCGHEYHAHCLKRWLLVRNVCPMCKSTALNTRRKEL</sequence>
<organism evidence="11 12">
    <name type="scientific">Carya illinoinensis</name>
    <name type="common">Pecan</name>
    <dbReference type="NCBI Taxonomy" id="32201"/>
    <lineage>
        <taxon>Eukaryota</taxon>
        <taxon>Viridiplantae</taxon>
        <taxon>Streptophyta</taxon>
        <taxon>Embryophyta</taxon>
        <taxon>Tracheophyta</taxon>
        <taxon>Spermatophyta</taxon>
        <taxon>Magnoliopsida</taxon>
        <taxon>eudicotyledons</taxon>
        <taxon>Gunneridae</taxon>
        <taxon>Pentapetalae</taxon>
        <taxon>rosids</taxon>
        <taxon>fabids</taxon>
        <taxon>Fagales</taxon>
        <taxon>Juglandaceae</taxon>
        <taxon>Carya</taxon>
    </lineage>
</organism>
<evidence type="ECO:0000256" key="4">
    <source>
        <dbReference type="ARBA" id="ARBA00022723"/>
    </source>
</evidence>
<feature type="compositionally biased region" description="Polar residues" evidence="9">
    <location>
        <begin position="25"/>
        <end position="36"/>
    </location>
</feature>